<evidence type="ECO:0000256" key="2">
    <source>
        <dbReference type="ARBA" id="ARBA00022527"/>
    </source>
</evidence>
<evidence type="ECO:0000256" key="5">
    <source>
        <dbReference type="SAM" id="MobiDB-lite"/>
    </source>
</evidence>
<keyword evidence="7" id="KW-0675">Receptor</keyword>
<evidence type="ECO:0000313" key="8">
    <source>
        <dbReference type="Proteomes" id="UP000325315"/>
    </source>
</evidence>
<comment type="caution">
    <text evidence="7">The sequence shown here is derived from an EMBL/GenBank/DDBJ whole genome shotgun (WGS) entry which is preliminary data.</text>
</comment>
<comment type="subcellular location">
    <subcellularLocation>
        <location evidence="1">Cell membrane</location>
        <topology evidence="1">Lipid-anchor</topology>
    </subcellularLocation>
</comment>
<feature type="region of interest" description="Disordered" evidence="5">
    <location>
        <begin position="174"/>
        <end position="198"/>
    </location>
</feature>
<evidence type="ECO:0000313" key="7">
    <source>
        <dbReference type="EMBL" id="KAA3478085.1"/>
    </source>
</evidence>
<dbReference type="GO" id="GO:0004674">
    <property type="term" value="F:protein serine/threonine kinase activity"/>
    <property type="evidence" value="ECO:0007669"/>
    <property type="project" value="UniProtKB-KW"/>
</dbReference>
<dbReference type="AlphaFoldDB" id="A0A5B6WA03"/>
<evidence type="ECO:0000256" key="4">
    <source>
        <dbReference type="ARBA" id="ARBA00023288"/>
    </source>
</evidence>
<dbReference type="FunFam" id="1.10.510.10:FF:000095">
    <property type="entry name" value="protein STRUBBELIG-RECEPTOR FAMILY 8"/>
    <property type="match status" value="1"/>
</dbReference>
<keyword evidence="2" id="KW-0723">Serine/threonine-protein kinase</keyword>
<evidence type="ECO:0000256" key="3">
    <source>
        <dbReference type="ARBA" id="ARBA00023136"/>
    </source>
</evidence>
<dbReference type="PROSITE" id="PS50011">
    <property type="entry name" value="PROTEIN_KINASE_DOM"/>
    <property type="match status" value="1"/>
</dbReference>
<dbReference type="GO" id="GO:0005524">
    <property type="term" value="F:ATP binding"/>
    <property type="evidence" value="ECO:0007669"/>
    <property type="project" value="InterPro"/>
</dbReference>
<feature type="domain" description="Protein kinase" evidence="6">
    <location>
        <begin position="1"/>
        <end position="164"/>
    </location>
</feature>
<evidence type="ECO:0000256" key="1">
    <source>
        <dbReference type="ARBA" id="ARBA00004193"/>
    </source>
</evidence>
<organism evidence="7 8">
    <name type="scientific">Gossypium australe</name>
    <dbReference type="NCBI Taxonomy" id="47621"/>
    <lineage>
        <taxon>Eukaryota</taxon>
        <taxon>Viridiplantae</taxon>
        <taxon>Streptophyta</taxon>
        <taxon>Embryophyta</taxon>
        <taxon>Tracheophyta</taxon>
        <taxon>Spermatophyta</taxon>
        <taxon>Magnoliopsida</taxon>
        <taxon>eudicotyledons</taxon>
        <taxon>Gunneridae</taxon>
        <taxon>Pentapetalae</taxon>
        <taxon>rosids</taxon>
        <taxon>malvids</taxon>
        <taxon>Malvales</taxon>
        <taxon>Malvaceae</taxon>
        <taxon>Malvoideae</taxon>
        <taxon>Gossypium</taxon>
    </lineage>
</organism>
<dbReference type="InterPro" id="IPR011009">
    <property type="entry name" value="Kinase-like_dom_sf"/>
</dbReference>
<evidence type="ECO:0000259" key="6">
    <source>
        <dbReference type="PROSITE" id="PS50011"/>
    </source>
</evidence>
<sequence length="198" mass="22159">MKVARHLLFIKISSQKTSYLTLNSILTFQTQAWQPLFQMQISIIQVLNHDDVTMSGYGAPEVTMSGQYSLKSDVYSFGVVMLELLTGRKPFDSTRPRLEQSLVRWAAPQLHDIDALSKMVDPALEGLYPVKSLSRFADVIALCVQPEPEFRPPMSEVVQALVRLVQRANMSKRTIGTDQGASQRTDNAVADDAHDYVS</sequence>
<dbReference type="Pfam" id="PF07714">
    <property type="entry name" value="PK_Tyr_Ser-Thr"/>
    <property type="match status" value="1"/>
</dbReference>
<dbReference type="Gene3D" id="1.10.510.10">
    <property type="entry name" value="Transferase(Phosphotransferase) domain 1"/>
    <property type="match status" value="1"/>
</dbReference>
<dbReference type="PANTHER" id="PTHR47985:SF44">
    <property type="entry name" value="SERINE_THREONINE-PROTEIN KINASE PBS1"/>
    <property type="match status" value="1"/>
</dbReference>
<keyword evidence="8" id="KW-1185">Reference proteome</keyword>
<keyword evidence="3" id="KW-0472">Membrane</keyword>
<keyword evidence="4" id="KW-0449">Lipoprotein</keyword>
<dbReference type="InterPro" id="IPR000719">
    <property type="entry name" value="Prot_kinase_dom"/>
</dbReference>
<accession>A0A5B6WA03</accession>
<name>A0A5B6WA03_9ROSI</name>
<reference evidence="8" key="1">
    <citation type="journal article" date="2019" name="Plant Biotechnol. J.">
        <title>Genome sequencing of the Australian wild diploid species Gossypium australe highlights disease resistance and delayed gland morphogenesis.</title>
        <authorList>
            <person name="Cai Y."/>
            <person name="Cai X."/>
            <person name="Wang Q."/>
            <person name="Wang P."/>
            <person name="Zhang Y."/>
            <person name="Cai C."/>
            <person name="Xu Y."/>
            <person name="Wang K."/>
            <person name="Zhou Z."/>
            <person name="Wang C."/>
            <person name="Geng S."/>
            <person name="Li B."/>
            <person name="Dong Q."/>
            <person name="Hou Y."/>
            <person name="Wang H."/>
            <person name="Ai P."/>
            <person name="Liu Z."/>
            <person name="Yi F."/>
            <person name="Sun M."/>
            <person name="An G."/>
            <person name="Cheng J."/>
            <person name="Zhang Y."/>
            <person name="Shi Q."/>
            <person name="Xie Y."/>
            <person name="Shi X."/>
            <person name="Chang Y."/>
            <person name="Huang F."/>
            <person name="Chen Y."/>
            <person name="Hong S."/>
            <person name="Mi L."/>
            <person name="Sun Q."/>
            <person name="Zhang L."/>
            <person name="Zhou B."/>
            <person name="Peng R."/>
            <person name="Zhang X."/>
            <person name="Liu F."/>
        </authorList>
    </citation>
    <scope>NUCLEOTIDE SEQUENCE [LARGE SCALE GENOMIC DNA]</scope>
    <source>
        <strain evidence="8">cv. PA1801</strain>
    </source>
</reference>
<gene>
    <name evidence="7" type="ORF">EPI10_011915</name>
</gene>
<dbReference type="InterPro" id="IPR001245">
    <property type="entry name" value="Ser-Thr/Tyr_kinase_cat_dom"/>
</dbReference>
<dbReference type="EMBL" id="SMMG02000004">
    <property type="protein sequence ID" value="KAA3478085.1"/>
    <property type="molecule type" value="Genomic_DNA"/>
</dbReference>
<dbReference type="GO" id="GO:0005886">
    <property type="term" value="C:plasma membrane"/>
    <property type="evidence" value="ECO:0007669"/>
    <property type="project" value="UniProtKB-SubCell"/>
</dbReference>
<dbReference type="Proteomes" id="UP000325315">
    <property type="component" value="Unassembled WGS sequence"/>
</dbReference>
<dbReference type="SUPFAM" id="SSF56112">
    <property type="entry name" value="Protein kinase-like (PK-like)"/>
    <property type="match status" value="1"/>
</dbReference>
<dbReference type="PANTHER" id="PTHR47985">
    <property type="entry name" value="OS07G0668900 PROTEIN"/>
    <property type="match status" value="1"/>
</dbReference>
<feature type="compositionally biased region" description="Polar residues" evidence="5">
    <location>
        <begin position="174"/>
        <end position="186"/>
    </location>
</feature>
<proteinExistence type="predicted"/>
<keyword evidence="2" id="KW-0808">Transferase</keyword>
<dbReference type="OrthoDB" id="615426at2759"/>
<protein>
    <submittedName>
        <fullName evidence="7">Protein STRUBBELIG-RECEPTOR FAMILY 6-like</fullName>
    </submittedName>
</protein>
<keyword evidence="2" id="KW-0418">Kinase</keyword>